<protein>
    <submittedName>
        <fullName evidence="1">Uncharacterized protein</fullName>
    </submittedName>
</protein>
<reference evidence="1 2" key="1">
    <citation type="submission" date="2019-08" db="EMBL/GenBank/DDBJ databases">
        <authorList>
            <person name="Alioto T."/>
            <person name="Alioto T."/>
            <person name="Gomez Garrido J."/>
        </authorList>
    </citation>
    <scope>NUCLEOTIDE SEQUENCE [LARGE SCALE GENOMIC DNA]</scope>
</reference>
<dbReference type="AlphaFoldDB" id="A0A5E4MXB5"/>
<name>A0A5E4MXB5_9HEMI</name>
<evidence type="ECO:0000313" key="2">
    <source>
        <dbReference type="Proteomes" id="UP000325440"/>
    </source>
</evidence>
<sequence>MNEEEWNQQSYTLHNVLLLIYNKHNQRASLILQHLEVLRMLTMCTCNVIKKVFTSKVKDKNRTENKVDVLEIKSKIVVIESPEDLVIVLLTLKIEEKN</sequence>
<keyword evidence="2" id="KW-1185">Reference proteome</keyword>
<dbReference type="Proteomes" id="UP000325440">
    <property type="component" value="Unassembled WGS sequence"/>
</dbReference>
<dbReference type="EMBL" id="CABPRJ010001440">
    <property type="protein sequence ID" value="VVC36965.1"/>
    <property type="molecule type" value="Genomic_DNA"/>
</dbReference>
<evidence type="ECO:0000313" key="1">
    <source>
        <dbReference type="EMBL" id="VVC36965.1"/>
    </source>
</evidence>
<accession>A0A5E4MXB5</accession>
<organism evidence="1 2">
    <name type="scientific">Cinara cedri</name>
    <dbReference type="NCBI Taxonomy" id="506608"/>
    <lineage>
        <taxon>Eukaryota</taxon>
        <taxon>Metazoa</taxon>
        <taxon>Ecdysozoa</taxon>
        <taxon>Arthropoda</taxon>
        <taxon>Hexapoda</taxon>
        <taxon>Insecta</taxon>
        <taxon>Pterygota</taxon>
        <taxon>Neoptera</taxon>
        <taxon>Paraneoptera</taxon>
        <taxon>Hemiptera</taxon>
        <taxon>Sternorrhyncha</taxon>
        <taxon>Aphidomorpha</taxon>
        <taxon>Aphidoidea</taxon>
        <taxon>Aphididae</taxon>
        <taxon>Lachninae</taxon>
        <taxon>Cinara</taxon>
    </lineage>
</organism>
<gene>
    <name evidence="1" type="ORF">CINCED_3A009147</name>
</gene>
<proteinExistence type="predicted"/>